<proteinExistence type="predicted"/>
<evidence type="ECO:0000256" key="1">
    <source>
        <dbReference type="SAM" id="MobiDB-lite"/>
    </source>
</evidence>
<protein>
    <submittedName>
        <fullName evidence="2">Uncharacterized protein</fullName>
    </submittedName>
</protein>
<dbReference type="AlphaFoldDB" id="A0A6I6N2D7"/>
<keyword evidence="3" id="KW-1185">Reference proteome</keyword>
<sequence>MHQPPDDANPSQSTEAAARPALVDVHVTRGHAAQPRLSITVQQTPALPSTGHNWEDCTTRYSGSKPFRNDEMTQAVYFTWHPVNAKHLDAQAAPHRYVAAFDFDAE</sequence>
<evidence type="ECO:0000313" key="2">
    <source>
        <dbReference type="EMBL" id="QHA02376.1"/>
    </source>
</evidence>
<dbReference type="RefSeq" id="WP_158917311.1">
    <property type="nucleotide sequence ID" value="NZ_CP047020.1"/>
</dbReference>
<reference evidence="2 3" key="1">
    <citation type="submission" date="2019-12" db="EMBL/GenBank/DDBJ databases">
        <title>Streptomyces sp. strain T44 isolated from rhizosphere soil of Broussonetia papyrifera.</title>
        <authorList>
            <person name="Mo P."/>
        </authorList>
    </citation>
    <scope>NUCLEOTIDE SEQUENCE [LARGE SCALE GENOMIC DNA]</scope>
    <source>
        <strain evidence="2 3">T44</strain>
    </source>
</reference>
<gene>
    <name evidence="2" type="ORF">GQF42_02860</name>
</gene>
<dbReference type="EMBL" id="CP047020">
    <property type="protein sequence ID" value="QHA02376.1"/>
    <property type="molecule type" value="Genomic_DNA"/>
</dbReference>
<evidence type="ECO:0000313" key="3">
    <source>
        <dbReference type="Proteomes" id="UP000436138"/>
    </source>
</evidence>
<dbReference type="Proteomes" id="UP000436138">
    <property type="component" value="Chromosome"/>
</dbReference>
<feature type="region of interest" description="Disordered" evidence="1">
    <location>
        <begin position="1"/>
        <end position="20"/>
    </location>
</feature>
<dbReference type="KEGG" id="sbro:GQF42_02860"/>
<name>A0A6I6N2D7_9ACTN</name>
<organism evidence="2 3">
    <name type="scientific">Streptomyces broussonetiae</name>
    <dbReference type="NCBI Taxonomy" id="2686304"/>
    <lineage>
        <taxon>Bacteria</taxon>
        <taxon>Bacillati</taxon>
        <taxon>Actinomycetota</taxon>
        <taxon>Actinomycetes</taxon>
        <taxon>Kitasatosporales</taxon>
        <taxon>Streptomycetaceae</taxon>
        <taxon>Streptomyces</taxon>
    </lineage>
</organism>
<accession>A0A6I6N2D7</accession>